<feature type="compositionally biased region" description="Basic and acidic residues" evidence="3">
    <location>
        <begin position="1"/>
        <end position="10"/>
    </location>
</feature>
<comment type="caution">
    <text evidence="4">The sequence shown here is derived from an EMBL/GenBank/DDBJ whole genome shotgun (WGS) entry which is preliminary data.</text>
</comment>
<accession>A0ABX0SIF7</accession>
<dbReference type="PANTHER" id="PTHR37313:SF2">
    <property type="entry name" value="UPF0749 PROTEIN YLXX"/>
    <property type="match status" value="1"/>
</dbReference>
<comment type="similarity">
    <text evidence="1">Belongs to the UPF0749 family.</text>
</comment>
<proteinExistence type="inferred from homology"/>
<feature type="region of interest" description="Disordered" evidence="3">
    <location>
        <begin position="1"/>
        <end position="67"/>
    </location>
</feature>
<keyword evidence="5" id="KW-1185">Reference proteome</keyword>
<dbReference type="RefSeq" id="WP_243863502.1">
    <property type="nucleotide sequence ID" value="NZ_BAAAOO010000015.1"/>
</dbReference>
<dbReference type="EMBL" id="JAAMOZ010000001">
    <property type="protein sequence ID" value="NIH56850.1"/>
    <property type="molecule type" value="Genomic_DNA"/>
</dbReference>
<name>A0ABX0SIF7_9ACTN</name>
<feature type="coiled-coil region" evidence="2">
    <location>
        <begin position="115"/>
        <end position="149"/>
    </location>
</feature>
<dbReference type="PANTHER" id="PTHR37313">
    <property type="entry name" value="UPF0749 PROTEIN RV1825"/>
    <property type="match status" value="1"/>
</dbReference>
<feature type="compositionally biased region" description="Low complexity" evidence="3">
    <location>
        <begin position="23"/>
        <end position="33"/>
    </location>
</feature>
<evidence type="ECO:0000313" key="5">
    <source>
        <dbReference type="Proteomes" id="UP000749311"/>
    </source>
</evidence>
<evidence type="ECO:0000256" key="3">
    <source>
        <dbReference type="SAM" id="MobiDB-lite"/>
    </source>
</evidence>
<organism evidence="4 5">
    <name type="scientific">Brooklawnia cerclae</name>
    <dbReference type="NCBI Taxonomy" id="349934"/>
    <lineage>
        <taxon>Bacteria</taxon>
        <taxon>Bacillati</taxon>
        <taxon>Actinomycetota</taxon>
        <taxon>Actinomycetes</taxon>
        <taxon>Propionibacteriales</taxon>
        <taxon>Propionibacteriaceae</taxon>
        <taxon>Brooklawnia</taxon>
    </lineage>
</organism>
<sequence length="304" mass="32178">MPEQEPKEPEPTETAPGNPEPKATAPEVTALTEPEPEEPEPETPTPKEPEPETPTPQEPEPETKARHSVASALLRFARPTLGQGAIAVALALVAMAIVVQVQSGSTTDRYSAMRRDDLVQLLDNLTQEQERLEAEVNELQRTRDALQSGADAQKVAEQEAQRRADGLAILAGTAPASGPGVRIVVSAPSGRISADLLLDAVQELRDAGAEVIEINDSIRLVAQSWVGEDSSGGLVIDDEPVSLPIVIDAIGDSHSLAEGMRFRGGLVSQVEGQKVGGSVSIDELDAVTITSLYDAPTPEYARPA</sequence>
<dbReference type="Pfam" id="PF05949">
    <property type="entry name" value="DUF881"/>
    <property type="match status" value="1"/>
</dbReference>
<evidence type="ECO:0000256" key="2">
    <source>
        <dbReference type="SAM" id="Coils"/>
    </source>
</evidence>
<reference evidence="4 5" key="1">
    <citation type="submission" date="2020-02" db="EMBL/GenBank/DDBJ databases">
        <title>Sequencing the genomes of 1000 actinobacteria strains.</title>
        <authorList>
            <person name="Klenk H.-P."/>
        </authorList>
    </citation>
    <scope>NUCLEOTIDE SEQUENCE [LARGE SCALE GENOMIC DNA]</scope>
    <source>
        <strain evidence="4 5">DSM 19609</strain>
    </source>
</reference>
<gene>
    <name evidence="4" type="ORF">FB473_001495</name>
</gene>
<dbReference type="InterPro" id="IPR010273">
    <property type="entry name" value="DUF881"/>
</dbReference>
<dbReference type="Proteomes" id="UP000749311">
    <property type="component" value="Unassembled WGS sequence"/>
</dbReference>
<protein>
    <submittedName>
        <fullName evidence="4">Uncharacterized protein YlxW (UPF0749 family)</fullName>
    </submittedName>
</protein>
<evidence type="ECO:0000313" key="4">
    <source>
        <dbReference type="EMBL" id="NIH56850.1"/>
    </source>
</evidence>
<keyword evidence="2" id="KW-0175">Coiled coil</keyword>
<dbReference type="Gene3D" id="3.30.70.1880">
    <property type="entry name" value="Protein of unknown function DUF881"/>
    <property type="match status" value="1"/>
</dbReference>
<evidence type="ECO:0000256" key="1">
    <source>
        <dbReference type="ARBA" id="ARBA00009108"/>
    </source>
</evidence>